<accession>A0A816U3F0</accession>
<sequence length="71" mass="8365">MRQIYVKEKQDRTRPRSNLLVEDKKRMTSHRPKTVLSSKTEEGSRQSEAKETIGEKTEHADLRRTTKPINK</sequence>
<dbReference type="Proteomes" id="UP001295469">
    <property type="component" value="Chromosome C08"/>
</dbReference>
<protein>
    <submittedName>
        <fullName evidence="2">(rape) hypothetical protein</fullName>
    </submittedName>
</protein>
<feature type="region of interest" description="Disordered" evidence="1">
    <location>
        <begin position="1"/>
        <end position="71"/>
    </location>
</feature>
<gene>
    <name evidence="2" type="ORF">DARMORV10_C08P04180.1</name>
</gene>
<name>A0A816U3F0_BRANA</name>
<feature type="compositionally biased region" description="Basic and acidic residues" evidence="1">
    <location>
        <begin position="1"/>
        <end position="14"/>
    </location>
</feature>
<organism evidence="2">
    <name type="scientific">Brassica napus</name>
    <name type="common">Rape</name>
    <dbReference type="NCBI Taxonomy" id="3708"/>
    <lineage>
        <taxon>Eukaryota</taxon>
        <taxon>Viridiplantae</taxon>
        <taxon>Streptophyta</taxon>
        <taxon>Embryophyta</taxon>
        <taxon>Tracheophyta</taxon>
        <taxon>Spermatophyta</taxon>
        <taxon>Magnoliopsida</taxon>
        <taxon>eudicotyledons</taxon>
        <taxon>Gunneridae</taxon>
        <taxon>Pentapetalae</taxon>
        <taxon>rosids</taxon>
        <taxon>malvids</taxon>
        <taxon>Brassicales</taxon>
        <taxon>Brassicaceae</taxon>
        <taxon>Brassiceae</taxon>
        <taxon>Brassica</taxon>
    </lineage>
</organism>
<dbReference type="AlphaFoldDB" id="A0A816U3F0"/>
<proteinExistence type="predicted"/>
<dbReference type="EMBL" id="HG994372">
    <property type="protein sequence ID" value="CAF2105913.1"/>
    <property type="molecule type" value="Genomic_DNA"/>
</dbReference>
<evidence type="ECO:0000256" key="1">
    <source>
        <dbReference type="SAM" id="MobiDB-lite"/>
    </source>
</evidence>
<feature type="compositionally biased region" description="Basic and acidic residues" evidence="1">
    <location>
        <begin position="39"/>
        <end position="64"/>
    </location>
</feature>
<evidence type="ECO:0000313" key="2">
    <source>
        <dbReference type="EMBL" id="CAF2105913.1"/>
    </source>
</evidence>
<reference evidence="2" key="1">
    <citation type="submission" date="2021-01" db="EMBL/GenBank/DDBJ databases">
        <authorList>
            <consortium name="Genoscope - CEA"/>
            <person name="William W."/>
        </authorList>
    </citation>
    <scope>NUCLEOTIDE SEQUENCE</scope>
</reference>